<comment type="subcellular location">
    <subcellularLocation>
        <location evidence="1">Cell membrane</location>
        <topology evidence="1">Multi-pass membrane protein</topology>
    </subcellularLocation>
</comment>
<name>A0A916JTB2_9BACL</name>
<dbReference type="RefSeq" id="WP_218089955.1">
    <property type="nucleotide sequence ID" value="NZ_CAJVAS010000001.1"/>
</dbReference>
<reference evidence="4" key="1">
    <citation type="submission" date="2021-06" db="EMBL/GenBank/DDBJ databases">
        <authorList>
            <person name="Criscuolo A."/>
        </authorList>
    </citation>
    <scope>NUCLEOTIDE SEQUENCE</scope>
    <source>
        <strain evidence="4">CIP111600</strain>
    </source>
</reference>
<dbReference type="GO" id="GO:0005886">
    <property type="term" value="C:plasma membrane"/>
    <property type="evidence" value="ECO:0007669"/>
    <property type="project" value="UniProtKB-SubCell"/>
</dbReference>
<feature type="transmembrane region" description="Helical" evidence="2">
    <location>
        <begin position="286"/>
        <end position="305"/>
    </location>
</feature>
<feature type="transmembrane region" description="Helical" evidence="2">
    <location>
        <begin position="21"/>
        <end position="41"/>
    </location>
</feature>
<protein>
    <submittedName>
        <fullName evidence="4">Sugar efflux transporter</fullName>
    </submittedName>
</protein>
<feature type="transmembrane region" description="Helical" evidence="2">
    <location>
        <begin position="88"/>
        <end position="106"/>
    </location>
</feature>
<evidence type="ECO:0000259" key="3">
    <source>
        <dbReference type="PROSITE" id="PS50850"/>
    </source>
</evidence>
<feature type="transmembrane region" description="Helical" evidence="2">
    <location>
        <begin position="311"/>
        <end position="329"/>
    </location>
</feature>
<organism evidence="4 5">
    <name type="scientific">Paenibacillus solanacearum</name>
    <dbReference type="NCBI Taxonomy" id="2048548"/>
    <lineage>
        <taxon>Bacteria</taxon>
        <taxon>Bacillati</taxon>
        <taxon>Bacillota</taxon>
        <taxon>Bacilli</taxon>
        <taxon>Bacillales</taxon>
        <taxon>Paenibacillaceae</taxon>
        <taxon>Paenibacillus</taxon>
    </lineage>
</organism>
<feature type="transmembrane region" description="Helical" evidence="2">
    <location>
        <begin position="146"/>
        <end position="164"/>
    </location>
</feature>
<dbReference type="GO" id="GO:0022857">
    <property type="term" value="F:transmembrane transporter activity"/>
    <property type="evidence" value="ECO:0007669"/>
    <property type="project" value="InterPro"/>
</dbReference>
<evidence type="ECO:0000256" key="1">
    <source>
        <dbReference type="ARBA" id="ARBA00004651"/>
    </source>
</evidence>
<gene>
    <name evidence="4" type="primary">sotB_1</name>
    <name evidence="4" type="ORF">PAESOLCIP111_00121</name>
</gene>
<dbReference type="InterPro" id="IPR020846">
    <property type="entry name" value="MFS_dom"/>
</dbReference>
<dbReference type="PROSITE" id="PS50850">
    <property type="entry name" value="MFS"/>
    <property type="match status" value="1"/>
</dbReference>
<dbReference type="InterPro" id="IPR011701">
    <property type="entry name" value="MFS"/>
</dbReference>
<feature type="transmembrane region" description="Helical" evidence="2">
    <location>
        <begin position="350"/>
        <end position="370"/>
    </location>
</feature>
<sequence>MSCSPELRPNNMESQAQLSSAALLLYAVICGSAVATVYFSQPLLDAIAIEFDINRSIIGTVVTATQLCYALGLFFLVPLGDLLDPRRLVTGMMVCIAIALSIVALASNPLFLFLGMGMIGFQAVAAQVLVALAADRASQHHRGRTIGAVTSGIVIGILLARTFSGTLADMAGWRSVYIVTAVIMIGLAYVFVTVTPAARRPRSQDTYRGMLRSMKDLFVQIPLLRIRGLLAFFIFSDFSILWSSMVLPMSSPPLSFSHSVIGLFGLAGAAGALAASSAGRRADRGLGQRTTGIALLLLLCSWLPIGLLQHSMWLFIIGVVMLDFAVQAVHVTNQSMILSVRPEARSRITAGYMIFYSIGSAAGAAASTWIYSWAGWFGVCILGTLVSMIALFFWAYTLKR</sequence>
<evidence type="ECO:0000256" key="2">
    <source>
        <dbReference type="SAM" id="Phobius"/>
    </source>
</evidence>
<feature type="transmembrane region" description="Helical" evidence="2">
    <location>
        <begin position="53"/>
        <end position="76"/>
    </location>
</feature>
<keyword evidence="5" id="KW-1185">Reference proteome</keyword>
<keyword evidence="2" id="KW-0812">Transmembrane</keyword>
<keyword evidence="2" id="KW-0472">Membrane</keyword>
<dbReference type="AlphaFoldDB" id="A0A916JTB2"/>
<dbReference type="Proteomes" id="UP000693672">
    <property type="component" value="Unassembled WGS sequence"/>
</dbReference>
<feature type="transmembrane region" description="Helical" evidence="2">
    <location>
        <begin position="176"/>
        <end position="197"/>
    </location>
</feature>
<dbReference type="CDD" id="cd17324">
    <property type="entry name" value="MFS_NepI_like"/>
    <property type="match status" value="1"/>
</dbReference>
<feature type="domain" description="Major facilitator superfamily (MFS) profile" evidence="3">
    <location>
        <begin position="19"/>
        <end position="400"/>
    </location>
</feature>
<evidence type="ECO:0000313" key="5">
    <source>
        <dbReference type="Proteomes" id="UP000693672"/>
    </source>
</evidence>
<dbReference type="Pfam" id="PF07690">
    <property type="entry name" value="MFS_1"/>
    <property type="match status" value="1"/>
</dbReference>
<evidence type="ECO:0000313" key="4">
    <source>
        <dbReference type="EMBL" id="CAG7597143.1"/>
    </source>
</evidence>
<dbReference type="PANTHER" id="PTHR42910">
    <property type="entry name" value="TRANSPORTER SCO4007-RELATED"/>
    <property type="match status" value="1"/>
</dbReference>
<feature type="transmembrane region" description="Helical" evidence="2">
    <location>
        <begin position="255"/>
        <end position="274"/>
    </location>
</feature>
<comment type="caution">
    <text evidence="4">The sequence shown here is derived from an EMBL/GenBank/DDBJ whole genome shotgun (WGS) entry which is preliminary data.</text>
</comment>
<feature type="transmembrane region" description="Helical" evidence="2">
    <location>
        <begin position="217"/>
        <end position="235"/>
    </location>
</feature>
<proteinExistence type="predicted"/>
<dbReference type="PANTHER" id="PTHR42910:SF1">
    <property type="entry name" value="MAJOR FACILITATOR SUPERFAMILY (MFS) PROFILE DOMAIN-CONTAINING PROTEIN"/>
    <property type="match status" value="1"/>
</dbReference>
<accession>A0A916JTB2</accession>
<dbReference type="EMBL" id="CAJVAS010000001">
    <property type="protein sequence ID" value="CAG7597143.1"/>
    <property type="molecule type" value="Genomic_DNA"/>
</dbReference>
<keyword evidence="2" id="KW-1133">Transmembrane helix</keyword>
<feature type="transmembrane region" description="Helical" evidence="2">
    <location>
        <begin position="112"/>
        <end position="134"/>
    </location>
</feature>
<feature type="transmembrane region" description="Helical" evidence="2">
    <location>
        <begin position="376"/>
        <end position="396"/>
    </location>
</feature>